<dbReference type="Gene3D" id="3.30.70.100">
    <property type="match status" value="1"/>
</dbReference>
<name>A0A5C8PA86_9HYPH</name>
<evidence type="ECO:0000313" key="3">
    <source>
        <dbReference type="Proteomes" id="UP000321638"/>
    </source>
</evidence>
<dbReference type="GO" id="GO:0004497">
    <property type="term" value="F:monooxygenase activity"/>
    <property type="evidence" value="ECO:0007669"/>
    <property type="project" value="UniProtKB-KW"/>
</dbReference>
<comment type="caution">
    <text evidence="2">The sequence shown here is derived from an EMBL/GenBank/DDBJ whole genome shotgun (WGS) entry which is preliminary data.</text>
</comment>
<accession>A0A5C8PA86</accession>
<gene>
    <name evidence="2" type="ORF">FHP25_36110</name>
</gene>
<organism evidence="2 3">
    <name type="scientific">Vineibacter terrae</name>
    <dbReference type="NCBI Taxonomy" id="2586908"/>
    <lineage>
        <taxon>Bacteria</taxon>
        <taxon>Pseudomonadati</taxon>
        <taxon>Pseudomonadota</taxon>
        <taxon>Alphaproteobacteria</taxon>
        <taxon>Hyphomicrobiales</taxon>
        <taxon>Vineibacter</taxon>
    </lineage>
</organism>
<evidence type="ECO:0000259" key="1">
    <source>
        <dbReference type="PROSITE" id="PS51725"/>
    </source>
</evidence>
<protein>
    <submittedName>
        <fullName evidence="2">Antibiotic biosynthesis monooxygenase</fullName>
    </submittedName>
</protein>
<dbReference type="InterPro" id="IPR011008">
    <property type="entry name" value="Dimeric_a/b-barrel"/>
</dbReference>
<keyword evidence="2" id="KW-0503">Monooxygenase</keyword>
<evidence type="ECO:0000313" key="2">
    <source>
        <dbReference type="EMBL" id="TXL70148.1"/>
    </source>
</evidence>
<sequence>MITITAILRARKGAEATLRQALLDVAAHVARNEPDTVDFFVAQGRDDPTVLTTYERFTDEAAMDRHNGSDAVATFFKVAAPILDGDVVLHTCREASAKR</sequence>
<dbReference type="InterPro" id="IPR007138">
    <property type="entry name" value="ABM_dom"/>
</dbReference>
<proteinExistence type="predicted"/>
<dbReference type="Proteomes" id="UP000321638">
    <property type="component" value="Unassembled WGS sequence"/>
</dbReference>
<reference evidence="2 3" key="1">
    <citation type="submission" date="2019-06" db="EMBL/GenBank/DDBJ databases">
        <title>New taxonomy in bacterial strain CC-CFT640, isolated from vineyard.</title>
        <authorList>
            <person name="Lin S.-Y."/>
            <person name="Tsai C.-F."/>
            <person name="Young C.-C."/>
        </authorList>
    </citation>
    <scope>NUCLEOTIDE SEQUENCE [LARGE SCALE GENOMIC DNA]</scope>
    <source>
        <strain evidence="2 3">CC-CFT640</strain>
    </source>
</reference>
<keyword evidence="2" id="KW-0560">Oxidoreductase</keyword>
<dbReference type="OrthoDB" id="287932at2"/>
<dbReference type="EMBL" id="VDUZ01000065">
    <property type="protein sequence ID" value="TXL70148.1"/>
    <property type="molecule type" value="Genomic_DNA"/>
</dbReference>
<dbReference type="PROSITE" id="PS51725">
    <property type="entry name" value="ABM"/>
    <property type="match status" value="1"/>
</dbReference>
<keyword evidence="3" id="KW-1185">Reference proteome</keyword>
<dbReference type="RefSeq" id="WP_147851871.1">
    <property type="nucleotide sequence ID" value="NZ_VDUZ01000065.1"/>
</dbReference>
<dbReference type="AlphaFoldDB" id="A0A5C8PA86"/>
<dbReference type="Pfam" id="PF03992">
    <property type="entry name" value="ABM"/>
    <property type="match status" value="1"/>
</dbReference>
<dbReference type="PANTHER" id="PTHR40624">
    <property type="entry name" value="BIOSYNTHESIS MONOOXYGENASE, PUTATIVE (AFU_ORTHOLOGUE AFUA_1G12025)-RELATED"/>
    <property type="match status" value="1"/>
</dbReference>
<dbReference type="SUPFAM" id="SSF54909">
    <property type="entry name" value="Dimeric alpha+beta barrel"/>
    <property type="match status" value="1"/>
</dbReference>
<feature type="domain" description="ABM" evidence="1">
    <location>
        <begin position="2"/>
        <end position="91"/>
    </location>
</feature>
<dbReference type="PANTHER" id="PTHR40624:SF1">
    <property type="entry name" value="BIOSYNTHESIS MONOOXYGENASE, PUTATIVE (AFU_ORTHOLOGUE AFUA_1G12025)-RELATED"/>
    <property type="match status" value="1"/>
</dbReference>